<dbReference type="Pfam" id="PF12412">
    <property type="entry name" value="DUF3667"/>
    <property type="match status" value="1"/>
</dbReference>
<proteinExistence type="predicted"/>
<feature type="transmembrane region" description="Helical" evidence="1">
    <location>
        <begin position="266"/>
        <end position="289"/>
    </location>
</feature>
<accession>A0A4Q1JJQ4</accession>
<protein>
    <submittedName>
        <fullName evidence="2">DUF3667 domain-containing protein</fullName>
    </submittedName>
</protein>
<evidence type="ECO:0000313" key="3">
    <source>
        <dbReference type="Proteomes" id="UP000289703"/>
    </source>
</evidence>
<dbReference type="EMBL" id="SAXA01000016">
    <property type="protein sequence ID" value="RXQ89045.1"/>
    <property type="molecule type" value="Genomic_DNA"/>
</dbReference>
<feature type="transmembrane region" description="Helical" evidence="1">
    <location>
        <begin position="295"/>
        <end position="314"/>
    </location>
</feature>
<comment type="caution">
    <text evidence="2">The sequence shown here is derived from an EMBL/GenBank/DDBJ whole genome shotgun (WGS) entry which is preliminary data.</text>
</comment>
<dbReference type="OrthoDB" id="1315649at2"/>
<feature type="transmembrane region" description="Helical" evidence="1">
    <location>
        <begin position="326"/>
        <end position="346"/>
    </location>
</feature>
<keyword evidence="1" id="KW-1133">Transmembrane helix</keyword>
<keyword evidence="1" id="KW-0812">Transmembrane</keyword>
<evidence type="ECO:0000313" key="2">
    <source>
        <dbReference type="EMBL" id="RXQ89045.1"/>
    </source>
</evidence>
<dbReference type="RefSeq" id="WP_129255422.1">
    <property type="nucleotide sequence ID" value="NZ_SAXA01000016.1"/>
</dbReference>
<organism evidence="2 3">
    <name type="scientific">Ancylomarina salipaludis</name>
    <dbReference type="NCBI Taxonomy" id="2501299"/>
    <lineage>
        <taxon>Bacteria</taxon>
        <taxon>Pseudomonadati</taxon>
        <taxon>Bacteroidota</taxon>
        <taxon>Bacteroidia</taxon>
        <taxon>Marinilabiliales</taxon>
        <taxon>Marinifilaceae</taxon>
        <taxon>Ancylomarina</taxon>
    </lineage>
</organism>
<dbReference type="InterPro" id="IPR022134">
    <property type="entry name" value="DUF3667"/>
</dbReference>
<feature type="transmembrane region" description="Helical" evidence="1">
    <location>
        <begin position="234"/>
        <end position="254"/>
    </location>
</feature>
<reference evidence="2 3" key="1">
    <citation type="submission" date="2019-01" db="EMBL/GenBank/DDBJ databases">
        <title>Ancylomarina salipaludis sp. nov., isolated from a salt marsh.</title>
        <authorList>
            <person name="Yoon J.-H."/>
        </authorList>
    </citation>
    <scope>NUCLEOTIDE SEQUENCE [LARGE SCALE GENOMIC DNA]</scope>
    <source>
        <strain evidence="2 3">SHSM-M15</strain>
    </source>
</reference>
<name>A0A4Q1JJQ4_9BACT</name>
<dbReference type="AlphaFoldDB" id="A0A4Q1JJQ4"/>
<dbReference type="Proteomes" id="UP000289703">
    <property type="component" value="Unassembled WGS sequence"/>
</dbReference>
<feature type="transmembrane region" description="Helical" evidence="1">
    <location>
        <begin position="106"/>
        <end position="124"/>
    </location>
</feature>
<keyword evidence="1" id="KW-0472">Membrane</keyword>
<sequence>MQANLIKKQGTKIKKYIKKLPVRKQFHFTGFCSNCDHPVDGKYCTNCGQSAKDFHRPFFSVVSESLGDALSLDNKFFHTIVPLFAQPGYLTKEFMRGRRARYTPPFRLYLFLTFFAFLLLFHNHKPDADSAKNLTFKNDGGQEVEVLSLFDEMLTQDLTDVDSLAVDSLGKELGGKSKIFTFNASTDSVSNVDTKAPPIYVKSGKKLINKELQGLINMCRLNPALMMDHAFKKLSQTLLFILPLFALFLALFYIRRKYYLLEHLLISLNFHSFIFVMVILSELLIMTGIKAIYPFAFYLYFLIPLQLFLTLKFYYKQSWFKTFIKFLMLSFCYNILLVSGILYSLISLAVE</sequence>
<keyword evidence="3" id="KW-1185">Reference proteome</keyword>
<gene>
    <name evidence="2" type="ORF">EO244_14550</name>
</gene>
<evidence type="ECO:0000256" key="1">
    <source>
        <dbReference type="SAM" id="Phobius"/>
    </source>
</evidence>